<protein>
    <submittedName>
        <fullName evidence="1">G047 protein</fullName>
    </submittedName>
</protein>
<accession>A0A2C9CWD7</accession>
<dbReference type="Proteomes" id="UP000240931">
    <property type="component" value="Segment"/>
</dbReference>
<reference evidence="2 4" key="3">
    <citation type="submission" date="2019-06" db="EMBL/GenBank/DDBJ databases">
        <authorList>
            <person name="Bower L."/>
            <person name="Leinonen R."/>
        </authorList>
    </citation>
    <scope>NUCLEOTIDE SEQUENCE [LARGE SCALE GENOMIC DNA]</scope>
</reference>
<dbReference type="EMBL" id="LR596615">
    <property type="protein sequence ID" value="VUE36093.1"/>
    <property type="molecule type" value="Genomic_DNA"/>
</dbReference>
<gene>
    <name evidence="1" type="primary">g047</name>
</gene>
<organism evidence="1 3">
    <name type="scientific">Yersinia phage fHe-Yen9-04</name>
    <dbReference type="NCBI Taxonomy" id="2052742"/>
    <lineage>
        <taxon>Viruses</taxon>
        <taxon>Duplodnaviria</taxon>
        <taxon>Heunggongvirae</taxon>
        <taxon>Uroviricota</taxon>
        <taxon>Caudoviricetes</taxon>
        <taxon>Eneladusvirus</taxon>
        <taxon>Eneladusvirus Yen904</taxon>
    </lineage>
</organism>
<evidence type="ECO:0000313" key="2">
    <source>
        <dbReference type="EMBL" id="VUE36093.1"/>
    </source>
</evidence>
<dbReference type="EMBL" id="LT960551">
    <property type="protein sequence ID" value="SOK58324.1"/>
    <property type="molecule type" value="Genomic_DNA"/>
</dbReference>
<evidence type="ECO:0000313" key="4">
    <source>
        <dbReference type="Proteomes" id="UP000317227"/>
    </source>
</evidence>
<dbReference type="GeneID" id="40100465"/>
<evidence type="ECO:0000313" key="1">
    <source>
        <dbReference type="EMBL" id="SOK58324.1"/>
    </source>
</evidence>
<reference evidence="1" key="2">
    <citation type="submission" date="2017-10" db="EMBL/GenBank/DDBJ databases">
        <authorList>
            <person name="Banno H."/>
            <person name="Chua N.-H."/>
        </authorList>
    </citation>
    <scope>NUCLEOTIDE SEQUENCE [LARGE SCALE GENOMIC DNA]</scope>
</reference>
<name>A0A2C9CWD7_9CAUD</name>
<dbReference type="KEGG" id="vg:40100465"/>
<sequence>MADEYSIQYEQQKKPVRSTCSHTKRHKTLRSRQCGCIKHDSTT</sequence>
<dbReference type="RefSeq" id="YP_009623657.1">
    <property type="nucleotide sequence ID" value="NC_042116.1"/>
</dbReference>
<reference evidence="3" key="1">
    <citation type="submission" date="2017-10" db="EMBL/GenBank/DDBJ databases">
        <authorList>
            <person name="Skurnik M."/>
        </authorList>
    </citation>
    <scope>NUCLEOTIDE SEQUENCE [LARGE SCALE GENOMIC DNA]</scope>
</reference>
<dbReference type="Proteomes" id="UP000317227">
    <property type="component" value="Segment"/>
</dbReference>
<keyword evidence="3" id="KW-1185">Reference proteome</keyword>
<proteinExistence type="predicted"/>
<evidence type="ECO:0000313" key="3">
    <source>
        <dbReference type="Proteomes" id="UP000240931"/>
    </source>
</evidence>